<feature type="transmembrane region" description="Helical" evidence="5">
    <location>
        <begin position="12"/>
        <end position="36"/>
    </location>
</feature>
<gene>
    <name evidence="6" type="ORF">BU14_1226s0001</name>
</gene>
<reference evidence="6 7" key="1">
    <citation type="submission" date="2017-03" db="EMBL/GenBank/DDBJ databases">
        <title>WGS assembly of Porphyra umbilicalis.</title>
        <authorList>
            <person name="Brawley S.H."/>
            <person name="Blouin N.A."/>
            <person name="Ficko-Blean E."/>
            <person name="Wheeler G.L."/>
            <person name="Lohr M."/>
            <person name="Goodson H.V."/>
            <person name="Jenkins J.W."/>
            <person name="Blaby-Haas C.E."/>
            <person name="Helliwell K.E."/>
            <person name="Chan C."/>
            <person name="Marriage T."/>
            <person name="Bhattacharya D."/>
            <person name="Klein A.S."/>
            <person name="Badis Y."/>
            <person name="Brodie J."/>
            <person name="Cao Y."/>
            <person name="Collen J."/>
            <person name="Dittami S.M."/>
            <person name="Gachon C.M."/>
            <person name="Green B.R."/>
            <person name="Karpowicz S."/>
            <person name="Kim J.W."/>
            <person name="Kudahl U."/>
            <person name="Lin S."/>
            <person name="Michel G."/>
            <person name="Mittag M."/>
            <person name="Olson B.J."/>
            <person name="Pangilinan J."/>
            <person name="Peng Y."/>
            <person name="Qiu H."/>
            <person name="Shu S."/>
            <person name="Singer J.T."/>
            <person name="Smith A.G."/>
            <person name="Sprecher B.N."/>
            <person name="Wagner V."/>
            <person name="Wang W."/>
            <person name="Wang Z.-Y."/>
            <person name="Yan J."/>
            <person name="Yarish C."/>
            <person name="Zoeuner-Riek S."/>
            <person name="Zhuang Y."/>
            <person name="Zou Y."/>
            <person name="Lindquist E.A."/>
            <person name="Grimwood J."/>
            <person name="Barry K."/>
            <person name="Rokhsar D.S."/>
            <person name="Schmutz J."/>
            <person name="Stiller J.W."/>
            <person name="Grossman A.R."/>
            <person name="Prochnik S.E."/>
        </authorList>
    </citation>
    <scope>NUCLEOTIDE SEQUENCE [LARGE SCALE GENOMIC DNA]</scope>
    <source>
        <strain evidence="6">4086291</strain>
    </source>
</reference>
<sequence>MGTTNHKGALAFHSFFLFLLLLGGAGFLGVGIWLQSAHGGGPVNLEWTGSGFIDGFLTLGVAAMVIGGALLVTAVFALCAVSRSCVGTVARVLFVLATLLATAALVLLAVVTLLIASDRRPDAVQDFVRDSWERTVTSGEVDVVSEACEVQTEFGCVGFVAGDCVDCPNGRADGGGECNGAPARRCPVCPTAPPPSAGGCYEKIIERTRDIFLPVGIVASVLAAIALIDVFAVCAI</sequence>
<accession>A0A1X6NMC2</accession>
<evidence type="ECO:0000256" key="2">
    <source>
        <dbReference type="ARBA" id="ARBA00022692"/>
    </source>
</evidence>
<keyword evidence="3 5" id="KW-1133">Transmembrane helix</keyword>
<dbReference type="PRINTS" id="PR00259">
    <property type="entry name" value="TMFOUR"/>
</dbReference>
<feature type="transmembrane region" description="Helical" evidence="5">
    <location>
        <begin position="93"/>
        <end position="116"/>
    </location>
</feature>
<name>A0A1X6NMC2_PORUM</name>
<comment type="subcellular location">
    <subcellularLocation>
        <location evidence="1">Membrane</location>
        <topology evidence="1">Multi-pass membrane protein</topology>
    </subcellularLocation>
</comment>
<dbReference type="EMBL" id="KV919421">
    <property type="protein sequence ID" value="OSX69737.1"/>
    <property type="molecule type" value="Genomic_DNA"/>
</dbReference>
<dbReference type="InterPro" id="IPR018499">
    <property type="entry name" value="Tetraspanin/Peripherin"/>
</dbReference>
<keyword evidence="2 5" id="KW-0812">Transmembrane</keyword>
<evidence type="ECO:0000256" key="1">
    <source>
        <dbReference type="ARBA" id="ARBA00004141"/>
    </source>
</evidence>
<evidence type="ECO:0000256" key="4">
    <source>
        <dbReference type="ARBA" id="ARBA00023136"/>
    </source>
</evidence>
<keyword evidence="4 5" id="KW-0472">Membrane</keyword>
<proteinExistence type="predicted"/>
<evidence type="ECO:0000256" key="5">
    <source>
        <dbReference type="SAM" id="Phobius"/>
    </source>
</evidence>
<evidence type="ECO:0000256" key="3">
    <source>
        <dbReference type="ARBA" id="ARBA00022989"/>
    </source>
</evidence>
<keyword evidence="7" id="KW-1185">Reference proteome</keyword>
<feature type="transmembrane region" description="Helical" evidence="5">
    <location>
        <begin position="56"/>
        <end position="81"/>
    </location>
</feature>
<dbReference type="Pfam" id="PF00335">
    <property type="entry name" value="Tetraspanin"/>
    <property type="match status" value="1"/>
</dbReference>
<organism evidence="6 7">
    <name type="scientific">Porphyra umbilicalis</name>
    <name type="common">Purple laver</name>
    <name type="synonym">Red alga</name>
    <dbReference type="NCBI Taxonomy" id="2786"/>
    <lineage>
        <taxon>Eukaryota</taxon>
        <taxon>Rhodophyta</taxon>
        <taxon>Bangiophyceae</taxon>
        <taxon>Bangiales</taxon>
        <taxon>Bangiaceae</taxon>
        <taxon>Porphyra</taxon>
    </lineage>
</organism>
<evidence type="ECO:0008006" key="8">
    <source>
        <dbReference type="Google" id="ProtNLM"/>
    </source>
</evidence>
<evidence type="ECO:0000313" key="7">
    <source>
        <dbReference type="Proteomes" id="UP000218209"/>
    </source>
</evidence>
<dbReference type="GO" id="GO:0016020">
    <property type="term" value="C:membrane"/>
    <property type="evidence" value="ECO:0007669"/>
    <property type="project" value="UniProtKB-SubCell"/>
</dbReference>
<feature type="transmembrane region" description="Helical" evidence="5">
    <location>
        <begin position="211"/>
        <end position="235"/>
    </location>
</feature>
<dbReference type="AlphaFoldDB" id="A0A1X6NMC2"/>
<evidence type="ECO:0000313" key="6">
    <source>
        <dbReference type="EMBL" id="OSX69737.1"/>
    </source>
</evidence>
<protein>
    <recommendedName>
        <fullName evidence="8">Tetraspanin family protein</fullName>
    </recommendedName>
</protein>
<dbReference type="Proteomes" id="UP000218209">
    <property type="component" value="Unassembled WGS sequence"/>
</dbReference>